<dbReference type="RefSeq" id="XP_018982353.1">
    <property type="nucleotide sequence ID" value="XM_019126780.1"/>
</dbReference>
<dbReference type="EMBL" id="KV454444">
    <property type="protein sequence ID" value="ODQ77025.1"/>
    <property type="molecule type" value="Genomic_DNA"/>
</dbReference>
<gene>
    <name evidence="1" type="ORF">BABINDRAFT_106869</name>
</gene>
<protein>
    <submittedName>
        <fullName evidence="1">Uncharacterized protein</fullName>
    </submittedName>
</protein>
<evidence type="ECO:0000313" key="2">
    <source>
        <dbReference type="Proteomes" id="UP000094336"/>
    </source>
</evidence>
<proteinExistence type="predicted"/>
<dbReference type="Proteomes" id="UP000094336">
    <property type="component" value="Unassembled WGS sequence"/>
</dbReference>
<keyword evidence="2" id="KW-1185">Reference proteome</keyword>
<evidence type="ECO:0000313" key="1">
    <source>
        <dbReference type="EMBL" id="ODQ77025.1"/>
    </source>
</evidence>
<dbReference type="GeneID" id="30144634"/>
<sequence length="114" mass="13037">MQESRGVSAAISNQIAPLFEKLIPNHVISKGPIFRPFRSGYVTLYIWFIRVLTASETVRKFQRINAVERQHVEEALENPSAKYSLNSALQDFPEKRNRYGVRITKDSLVMVLTG</sequence>
<reference evidence="2" key="1">
    <citation type="submission" date="2016-05" db="EMBL/GenBank/DDBJ databases">
        <title>Comparative genomics of biotechnologically important yeasts.</title>
        <authorList>
            <consortium name="DOE Joint Genome Institute"/>
            <person name="Riley R."/>
            <person name="Haridas S."/>
            <person name="Wolfe K.H."/>
            <person name="Lopes M.R."/>
            <person name="Hittinger C.T."/>
            <person name="Goker M."/>
            <person name="Salamov A."/>
            <person name="Wisecaver J."/>
            <person name="Long T.M."/>
            <person name="Aerts A.L."/>
            <person name="Barry K."/>
            <person name="Choi C."/>
            <person name="Clum A."/>
            <person name="Coughlan A.Y."/>
            <person name="Deshpande S."/>
            <person name="Douglass A.P."/>
            <person name="Hanson S.J."/>
            <person name="Klenk H.-P."/>
            <person name="Labutti K."/>
            <person name="Lapidus A."/>
            <person name="Lindquist E."/>
            <person name="Lipzen A."/>
            <person name="Meier-Kolthoff J.P."/>
            <person name="Ohm R.A."/>
            <person name="Otillar R.P."/>
            <person name="Pangilinan J."/>
            <person name="Peng Y."/>
            <person name="Rokas A."/>
            <person name="Rosa C.A."/>
            <person name="Scheuner C."/>
            <person name="Sibirny A.A."/>
            <person name="Slot J.C."/>
            <person name="Stielow J.B."/>
            <person name="Sun H."/>
            <person name="Kurtzman C.P."/>
            <person name="Blackwell M."/>
            <person name="Grigoriev I.V."/>
            <person name="Jeffries T.W."/>
        </authorList>
    </citation>
    <scope>NUCLEOTIDE SEQUENCE [LARGE SCALE GENOMIC DNA]</scope>
    <source>
        <strain evidence="2">NRRL Y-12698</strain>
    </source>
</reference>
<dbReference type="AlphaFoldDB" id="A0A1E3QH50"/>
<name>A0A1E3QH50_9ASCO</name>
<accession>A0A1E3QH50</accession>
<organism evidence="1 2">
    <name type="scientific">Babjeviella inositovora NRRL Y-12698</name>
    <dbReference type="NCBI Taxonomy" id="984486"/>
    <lineage>
        <taxon>Eukaryota</taxon>
        <taxon>Fungi</taxon>
        <taxon>Dikarya</taxon>
        <taxon>Ascomycota</taxon>
        <taxon>Saccharomycotina</taxon>
        <taxon>Pichiomycetes</taxon>
        <taxon>Serinales incertae sedis</taxon>
        <taxon>Babjeviella</taxon>
    </lineage>
</organism>